<protein>
    <submittedName>
        <fullName evidence="3">SUMF1/EgtB/PvdO family nonheme iron enzyme</fullName>
    </submittedName>
</protein>
<dbReference type="Gene3D" id="3.90.1580.10">
    <property type="entry name" value="paralog of FGE (formylglycine-generating enzyme)"/>
    <property type="match status" value="1"/>
</dbReference>
<dbReference type="SUPFAM" id="SSF56436">
    <property type="entry name" value="C-type lectin-like"/>
    <property type="match status" value="1"/>
</dbReference>
<feature type="domain" description="Sulfatase-modifying factor enzyme-like" evidence="2">
    <location>
        <begin position="35"/>
        <end position="275"/>
    </location>
</feature>
<dbReference type="Proteomes" id="UP000595224">
    <property type="component" value="Chromosome"/>
</dbReference>
<dbReference type="AlphaFoldDB" id="A0A7T3RF26"/>
<dbReference type="InterPro" id="IPR005532">
    <property type="entry name" value="SUMF_dom"/>
</dbReference>
<keyword evidence="4" id="KW-1185">Reference proteome</keyword>
<proteinExistence type="predicted"/>
<dbReference type="GO" id="GO:0120147">
    <property type="term" value="F:formylglycine-generating oxidase activity"/>
    <property type="evidence" value="ECO:0007669"/>
    <property type="project" value="TreeGrafter"/>
</dbReference>
<evidence type="ECO:0000313" key="4">
    <source>
        <dbReference type="Proteomes" id="UP000595224"/>
    </source>
</evidence>
<feature type="region of interest" description="Disordered" evidence="1">
    <location>
        <begin position="178"/>
        <end position="198"/>
    </location>
</feature>
<accession>A0A7T3RF26</accession>
<evidence type="ECO:0000259" key="2">
    <source>
        <dbReference type="Pfam" id="PF03781"/>
    </source>
</evidence>
<dbReference type="EMBL" id="CP064936">
    <property type="protein sequence ID" value="QQA01890.1"/>
    <property type="molecule type" value="Genomic_DNA"/>
</dbReference>
<evidence type="ECO:0000256" key="1">
    <source>
        <dbReference type="SAM" id="MobiDB-lite"/>
    </source>
</evidence>
<reference evidence="3 4" key="1">
    <citation type="submission" date="2020-11" db="EMBL/GenBank/DDBJ databases">
        <title>Treponema Peruensis nv. sp., first commensal Treponema isolated from human feces.</title>
        <authorList>
            <person name="Belkhou C."/>
            <person name="Raes J."/>
        </authorList>
    </citation>
    <scope>NUCLEOTIDE SEQUENCE [LARGE SCALE GENOMIC DNA]</scope>
    <source>
        <strain evidence="3 4">RCC2812</strain>
    </source>
</reference>
<evidence type="ECO:0000313" key="3">
    <source>
        <dbReference type="EMBL" id="QQA01890.1"/>
    </source>
</evidence>
<feature type="compositionally biased region" description="Polar residues" evidence="1">
    <location>
        <begin position="181"/>
        <end position="198"/>
    </location>
</feature>
<name>A0A7T3RF26_9SPIR</name>
<dbReference type="InterPro" id="IPR051043">
    <property type="entry name" value="Sulfatase_Mod_Factor_Kinase"/>
</dbReference>
<dbReference type="PANTHER" id="PTHR23150:SF19">
    <property type="entry name" value="FORMYLGLYCINE-GENERATING ENZYME"/>
    <property type="match status" value="1"/>
</dbReference>
<sequence length="306" mass="33937">MSVRKIILSSIILMYTAFAFAIDEVFLNGFSSRLIKLDGAVFSMGSDSFEKNEAPVHDVAVNSFYMLSTEVTQNDYESIVGLNYSHNKNPLKPVEEVSWYDAVVFCNLLSAAYGYEPCYSLMGKTDVLEWGVVPRVNDSEEMKAVWNSIECNFSAGGFRLPTEAEWEYAAKSASGEEKDSWNLSSSDGSTRTVRSGSSDSKGFYDLAGNVWEWCQDWYGWYDSSVLCNENDKDSSGRRIRRGGSYLSDASFCRAENRASSEPSLRGVDLGFRVVKSAADVTEDYLDSESEDIVTESSDAVVTDAAK</sequence>
<dbReference type="InterPro" id="IPR042095">
    <property type="entry name" value="SUMF_sf"/>
</dbReference>
<dbReference type="PANTHER" id="PTHR23150">
    <property type="entry name" value="SULFATASE MODIFYING FACTOR 1, 2"/>
    <property type="match status" value="1"/>
</dbReference>
<organism evidence="3 4">
    <name type="scientific">Treponema peruense</name>
    <dbReference type="NCBI Taxonomy" id="2787628"/>
    <lineage>
        <taxon>Bacteria</taxon>
        <taxon>Pseudomonadati</taxon>
        <taxon>Spirochaetota</taxon>
        <taxon>Spirochaetia</taxon>
        <taxon>Spirochaetales</taxon>
        <taxon>Treponemataceae</taxon>
        <taxon>Treponema</taxon>
    </lineage>
</organism>
<dbReference type="RefSeq" id="WP_198443408.1">
    <property type="nucleotide sequence ID" value="NZ_CBCSHE010000004.1"/>
</dbReference>
<gene>
    <name evidence="3" type="ORF">IWA51_04640</name>
</gene>
<dbReference type="InterPro" id="IPR016187">
    <property type="entry name" value="CTDL_fold"/>
</dbReference>
<dbReference type="KEGG" id="tper:IWA51_04640"/>
<dbReference type="Pfam" id="PF03781">
    <property type="entry name" value="FGE-sulfatase"/>
    <property type="match status" value="1"/>
</dbReference>